<evidence type="ECO:0000313" key="2">
    <source>
        <dbReference type="EMBL" id="KAE9156760.1"/>
    </source>
</evidence>
<feature type="region of interest" description="Disordered" evidence="1">
    <location>
        <begin position="1"/>
        <end position="74"/>
    </location>
</feature>
<name>A0A6G0M788_9STRA</name>
<evidence type="ECO:0000313" key="3">
    <source>
        <dbReference type="Proteomes" id="UP000476176"/>
    </source>
</evidence>
<feature type="non-terminal residue" evidence="2">
    <location>
        <position position="1"/>
    </location>
</feature>
<accession>A0A6G0M788</accession>
<dbReference type="EMBL" id="QXGC01010407">
    <property type="protein sequence ID" value="KAE9156760.1"/>
    <property type="molecule type" value="Genomic_DNA"/>
</dbReference>
<gene>
    <name evidence="2" type="ORF">PF004_g32477</name>
</gene>
<feature type="compositionally biased region" description="Basic and acidic residues" evidence="1">
    <location>
        <begin position="45"/>
        <end position="61"/>
    </location>
</feature>
<feature type="compositionally biased region" description="Basic and acidic residues" evidence="1">
    <location>
        <begin position="19"/>
        <end position="28"/>
    </location>
</feature>
<dbReference type="AlphaFoldDB" id="A0A6G0M788"/>
<dbReference type="Proteomes" id="UP000476176">
    <property type="component" value="Unassembled WGS sequence"/>
</dbReference>
<evidence type="ECO:0000256" key="1">
    <source>
        <dbReference type="SAM" id="MobiDB-lite"/>
    </source>
</evidence>
<protein>
    <submittedName>
        <fullName evidence="2">Uncharacterized protein</fullName>
    </submittedName>
</protein>
<comment type="caution">
    <text evidence="2">The sequence shown here is derived from an EMBL/GenBank/DDBJ whole genome shotgun (WGS) entry which is preliminary data.</text>
</comment>
<organism evidence="2 3">
    <name type="scientific">Phytophthora fragariae</name>
    <dbReference type="NCBI Taxonomy" id="53985"/>
    <lineage>
        <taxon>Eukaryota</taxon>
        <taxon>Sar</taxon>
        <taxon>Stramenopiles</taxon>
        <taxon>Oomycota</taxon>
        <taxon>Peronosporomycetes</taxon>
        <taxon>Peronosporales</taxon>
        <taxon>Peronosporaceae</taxon>
        <taxon>Phytophthora</taxon>
    </lineage>
</organism>
<proteinExistence type="predicted"/>
<sequence length="74" mass="8245">LEPRTHCTPPDQGATARRQTKEPPDAARPRSHRTPQDQGATGRRLTKEPLHAGSRRSDDGAIKNLKLNKCDNHE</sequence>
<reference evidence="2 3" key="1">
    <citation type="submission" date="2018-09" db="EMBL/GenBank/DDBJ databases">
        <title>Genomic investigation of the strawberry pathogen Phytophthora fragariae indicates pathogenicity is determined by transcriptional variation in three key races.</title>
        <authorList>
            <person name="Adams T.M."/>
            <person name="Armitage A.D."/>
            <person name="Sobczyk M.K."/>
            <person name="Bates H.J."/>
            <person name="Dunwell J.M."/>
            <person name="Nellist C.F."/>
            <person name="Harrison R.J."/>
        </authorList>
    </citation>
    <scope>NUCLEOTIDE SEQUENCE [LARGE SCALE GENOMIC DNA]</scope>
    <source>
        <strain evidence="2 3">BC-23</strain>
    </source>
</reference>